<gene>
    <name evidence="6" type="ORF">A9Q02_19430</name>
</gene>
<dbReference type="InterPro" id="IPR012338">
    <property type="entry name" value="Beta-lactam/transpept-like"/>
</dbReference>
<dbReference type="SUPFAM" id="SSF56601">
    <property type="entry name" value="beta-lactamase/transpeptidase-like"/>
    <property type="match status" value="1"/>
</dbReference>
<evidence type="ECO:0000313" key="6">
    <source>
        <dbReference type="EMBL" id="PDV97093.1"/>
    </source>
</evidence>
<dbReference type="InterPro" id="IPR001466">
    <property type="entry name" value="Beta-lactam-related"/>
</dbReference>
<evidence type="ECO:0000313" key="7">
    <source>
        <dbReference type="Proteomes" id="UP000220922"/>
    </source>
</evidence>
<dbReference type="EMBL" id="LYXE01000166">
    <property type="protein sequence ID" value="PDV97093.1"/>
    <property type="molecule type" value="Genomic_DNA"/>
</dbReference>
<evidence type="ECO:0000259" key="5">
    <source>
        <dbReference type="Pfam" id="PF00144"/>
    </source>
</evidence>
<evidence type="ECO:0000256" key="4">
    <source>
        <dbReference type="SAM" id="SignalP"/>
    </source>
</evidence>
<keyword evidence="7" id="KW-1185">Reference proteome</keyword>
<dbReference type="Proteomes" id="UP000220922">
    <property type="component" value="Unassembled WGS sequence"/>
</dbReference>
<dbReference type="OrthoDB" id="9803467at2"/>
<reference evidence="6 7" key="1">
    <citation type="submission" date="2016-05" db="EMBL/GenBank/DDBJ databases">
        <authorList>
            <person name="Lavstsen T."/>
            <person name="Jespersen J.S."/>
        </authorList>
    </citation>
    <scope>NUCLEOTIDE SEQUENCE [LARGE SCALE GENOMIC DNA]</scope>
    <source>
        <strain evidence="6 7">B7-9</strain>
    </source>
</reference>
<dbReference type="PANTHER" id="PTHR46825:SF11">
    <property type="entry name" value="PENICILLIN-BINDING PROTEIN 4"/>
    <property type="match status" value="1"/>
</dbReference>
<keyword evidence="4" id="KW-0732">Signal</keyword>
<dbReference type="Gene3D" id="3.40.710.10">
    <property type="entry name" value="DD-peptidase/beta-lactamase superfamily"/>
    <property type="match status" value="1"/>
</dbReference>
<feature type="chain" id="PRO_5013870838" description="Beta-lactamase-related domain-containing protein" evidence="4">
    <location>
        <begin position="26"/>
        <end position="414"/>
    </location>
</feature>
<sequence>MRYLARVVGLTLALLVGLTTCSTSSRDSREPSLSGFVATPLPSARLVPTILPTVTPEFEIGVGASTTSTDPVAPPLAAVTTPSSPRSQPTPDLIERAGQMDAYLSGLVSQGFSGSVLVAYQGNTLISRGYGLANREAGIVATSSTRFRLASVTKPITALAVLRLVAAGKVQLEASICTYLDPCPATWQPITVADLLRHNSGIPNYTDFASFASVELQPATPEEVVARFRYLPLNFVPGSMYHYSNSNYVLLGLIIERASGQTYADFLQNDLFTLLEMSNSGLDPGDFSPLGGTRGYAGGALDIPLDVSNLFAAGDLYASVEDLHRLTRALYAGLLLPPELMTMMTTPRHMRYGMGWLIEQRGDQRLVYHPGWMSGANTWLGHYPDTGLTIVILSNNTQINLVPIANALAGLALN</sequence>
<evidence type="ECO:0000256" key="3">
    <source>
        <dbReference type="SAM" id="MobiDB-lite"/>
    </source>
</evidence>
<dbReference type="GO" id="GO:0016020">
    <property type="term" value="C:membrane"/>
    <property type="evidence" value="ECO:0007669"/>
    <property type="project" value="UniProtKB-SubCell"/>
</dbReference>
<dbReference type="Pfam" id="PF00144">
    <property type="entry name" value="Beta-lactamase"/>
    <property type="match status" value="1"/>
</dbReference>
<comment type="caution">
    <text evidence="6">The sequence shown here is derived from an EMBL/GenBank/DDBJ whole genome shotgun (WGS) entry which is preliminary data.</text>
</comment>
<dbReference type="InterPro" id="IPR023650">
    <property type="entry name" value="Beta-lactam_class-A_AS"/>
</dbReference>
<feature type="compositionally biased region" description="Low complexity" evidence="3">
    <location>
        <begin position="75"/>
        <end position="89"/>
    </location>
</feature>
<dbReference type="PANTHER" id="PTHR46825">
    <property type="entry name" value="D-ALANYL-D-ALANINE-CARBOXYPEPTIDASE/ENDOPEPTIDASE AMPH"/>
    <property type="match status" value="1"/>
</dbReference>
<protein>
    <recommendedName>
        <fullName evidence="5">Beta-lactamase-related domain-containing protein</fullName>
    </recommendedName>
</protein>
<evidence type="ECO:0000256" key="2">
    <source>
        <dbReference type="ARBA" id="ARBA00023136"/>
    </source>
</evidence>
<comment type="subcellular location">
    <subcellularLocation>
        <location evidence="1">Membrane</location>
    </subcellularLocation>
</comment>
<evidence type="ECO:0000256" key="1">
    <source>
        <dbReference type="ARBA" id="ARBA00004370"/>
    </source>
</evidence>
<dbReference type="InterPro" id="IPR050491">
    <property type="entry name" value="AmpC-like"/>
</dbReference>
<feature type="signal peptide" evidence="4">
    <location>
        <begin position="1"/>
        <end position="25"/>
    </location>
</feature>
<organism evidence="6 7">
    <name type="scientific">Candidatus Chloroploca asiatica</name>
    <dbReference type="NCBI Taxonomy" id="1506545"/>
    <lineage>
        <taxon>Bacteria</taxon>
        <taxon>Bacillati</taxon>
        <taxon>Chloroflexota</taxon>
        <taxon>Chloroflexia</taxon>
        <taxon>Chloroflexales</taxon>
        <taxon>Chloroflexineae</taxon>
        <taxon>Oscillochloridaceae</taxon>
        <taxon>Candidatus Chloroploca</taxon>
    </lineage>
</organism>
<feature type="region of interest" description="Disordered" evidence="3">
    <location>
        <begin position="65"/>
        <end position="89"/>
    </location>
</feature>
<proteinExistence type="predicted"/>
<keyword evidence="2" id="KW-0472">Membrane</keyword>
<dbReference type="AlphaFoldDB" id="A0A2H3KH69"/>
<dbReference type="PROSITE" id="PS00146">
    <property type="entry name" value="BETA_LACTAMASE_A"/>
    <property type="match status" value="1"/>
</dbReference>
<accession>A0A2H3KH69</accession>
<name>A0A2H3KH69_9CHLR</name>
<feature type="domain" description="Beta-lactamase-related" evidence="5">
    <location>
        <begin position="110"/>
        <end position="398"/>
    </location>
</feature>
<dbReference type="RefSeq" id="WP_097654811.1">
    <property type="nucleotide sequence ID" value="NZ_LYXE01000166.1"/>
</dbReference>